<dbReference type="InterPro" id="IPR013105">
    <property type="entry name" value="TPR_2"/>
</dbReference>
<evidence type="ECO:0000256" key="2">
    <source>
        <dbReference type="ARBA" id="ARBA00022803"/>
    </source>
</evidence>
<dbReference type="GO" id="GO:0016740">
    <property type="term" value="F:transferase activity"/>
    <property type="evidence" value="ECO:0007669"/>
    <property type="project" value="UniProtKB-KW"/>
</dbReference>
<dbReference type="PROSITE" id="PS50005">
    <property type="entry name" value="TPR"/>
    <property type="match status" value="1"/>
</dbReference>
<name>G7W523_DESOD</name>
<dbReference type="InterPro" id="IPR029044">
    <property type="entry name" value="Nucleotide-diphossugar_trans"/>
</dbReference>
<feature type="repeat" description="TPR" evidence="3">
    <location>
        <begin position="582"/>
        <end position="615"/>
    </location>
</feature>
<dbReference type="Pfam" id="PF13432">
    <property type="entry name" value="TPR_16"/>
    <property type="match status" value="1"/>
</dbReference>
<sequence>MAEKISLCMIVKNEELSLARCLRSVSGIIDEIIIVDTGSTDSTCDIARQYGAVLHHFPWNGNFSEARNASLELAQGDWILFLDADEELSPNSRDILLRLIENETVEGYFVKIINYLGKEGWVETVPDLVFRLFRNKKEYRFRGAIHEQIADVILENNISARYQVAENLVIIHHGYLDQVIQEKDKKYRNLMLIEKELELNPTNHLLQYHYGVELYRAERYAEAEAVLIKSASDIDPNTIYFPKLIRYIVLSQHSSGHLQEALNSAAVGLKLFPNYADLYFYSGLILFDLKKYTQARDAFLQAASMPEQPPQYASFGGVRGFRAYYYLGQIAESYLDEEEALKFYLYSLRDNPHFTHALEQLVRILKPTKEPLYTKECLEKVCDFCTPAANRLMGDIYFRHGAYGLALQYFDQVEEGFPVSSDIKLRKAICMIQERRFFEALRILEDFSPESPEYPLATVNRLLCFWIQDRPQKVRSLWKELHALGLAQDTENVISLFLAFSEKTSPSPQFVLGAEGMQLLLDIVQRLVAMKEIKRALFFLHALNLNSLTDYYLNIAQIFMNYNEEIQAIPFLQTAIEMAPSAAAHFQLAEICSQLNRHFEAEQHYRHALQFDPDSPRHYIRLINLYTEWRQVILNEALAKFPQNDLFKILAKEVSSSNEPAD</sequence>
<keyword evidence="1" id="KW-0677">Repeat</keyword>
<evidence type="ECO:0000259" key="4">
    <source>
        <dbReference type="Pfam" id="PF00535"/>
    </source>
</evidence>
<dbReference type="eggNOG" id="COG0463">
    <property type="taxonomic scope" value="Bacteria"/>
</dbReference>
<evidence type="ECO:0000313" key="5">
    <source>
        <dbReference type="EMBL" id="AET66039.1"/>
    </source>
</evidence>
<dbReference type="Pfam" id="PF13181">
    <property type="entry name" value="TPR_8"/>
    <property type="match status" value="1"/>
</dbReference>
<keyword evidence="2 3" id="KW-0802">TPR repeat</keyword>
<dbReference type="Pfam" id="PF00535">
    <property type="entry name" value="Glycos_transf_2"/>
    <property type="match status" value="1"/>
</dbReference>
<gene>
    <name evidence="5" type="ordered locus">Desor_0325</name>
</gene>
<proteinExistence type="predicted"/>
<dbReference type="AlphaFoldDB" id="G7W523"/>
<dbReference type="Gene3D" id="1.25.40.10">
    <property type="entry name" value="Tetratricopeptide repeat domain"/>
    <property type="match status" value="3"/>
</dbReference>
<dbReference type="Gene3D" id="3.90.550.10">
    <property type="entry name" value="Spore Coat Polysaccharide Biosynthesis Protein SpsA, Chain A"/>
    <property type="match status" value="1"/>
</dbReference>
<organism evidence="5 6">
    <name type="scientific">Desulfosporosinus orientis (strain ATCC 19365 / DSM 765 / NCIMB 8382 / VKM B-1628 / Singapore I)</name>
    <name type="common">Desulfotomaculum orientis</name>
    <dbReference type="NCBI Taxonomy" id="768706"/>
    <lineage>
        <taxon>Bacteria</taxon>
        <taxon>Bacillati</taxon>
        <taxon>Bacillota</taxon>
        <taxon>Clostridia</taxon>
        <taxon>Eubacteriales</taxon>
        <taxon>Desulfitobacteriaceae</taxon>
        <taxon>Desulfosporosinus</taxon>
    </lineage>
</organism>
<dbReference type="KEGG" id="dor:Desor_0325"/>
<dbReference type="PATRIC" id="fig|768706.3.peg.285"/>
<keyword evidence="6" id="KW-1185">Reference proteome</keyword>
<reference evidence="6" key="1">
    <citation type="submission" date="2011-11" db="EMBL/GenBank/DDBJ databases">
        <title>Complete sequence of Desulfosporosinus orientis DSM 765.</title>
        <authorList>
            <person name="Lucas S."/>
            <person name="Han J."/>
            <person name="Lapidus A."/>
            <person name="Cheng J.-F."/>
            <person name="Goodwin L."/>
            <person name="Pitluck S."/>
            <person name="Peters L."/>
            <person name="Ovchinnikova G."/>
            <person name="Teshima H."/>
            <person name="Detter J.C."/>
            <person name="Han C."/>
            <person name="Tapia R."/>
            <person name="Land M."/>
            <person name="Hauser L."/>
            <person name="Kyrpides N."/>
            <person name="Ivanova N."/>
            <person name="Pagani I."/>
            <person name="Pester M."/>
            <person name="Spring S."/>
            <person name="Ollivier B."/>
            <person name="Rattei T."/>
            <person name="Klenk H.-P."/>
            <person name="Wagner M."/>
            <person name="Loy A."/>
            <person name="Woyke T."/>
        </authorList>
    </citation>
    <scope>NUCLEOTIDE SEQUENCE [LARGE SCALE GENOMIC DNA]</scope>
    <source>
        <strain evidence="6">ATCC 19365 / DSM 765 / NCIMB 8382 / VKM B-1628</strain>
    </source>
</reference>
<evidence type="ECO:0000313" key="6">
    <source>
        <dbReference type="Proteomes" id="UP000006346"/>
    </source>
</evidence>
<dbReference type="OrthoDB" id="9815923at2"/>
<dbReference type="CDD" id="cd02511">
    <property type="entry name" value="Beta4Glucosyltransferase"/>
    <property type="match status" value="1"/>
</dbReference>
<dbReference type="PANTHER" id="PTHR43630:SF2">
    <property type="entry name" value="GLYCOSYLTRANSFERASE"/>
    <property type="match status" value="1"/>
</dbReference>
<dbReference type="eggNOG" id="COG0457">
    <property type="taxonomic scope" value="Bacteria"/>
</dbReference>
<dbReference type="SUPFAM" id="SSF48452">
    <property type="entry name" value="TPR-like"/>
    <property type="match status" value="1"/>
</dbReference>
<accession>G7W523</accession>
<dbReference type="SMART" id="SM00028">
    <property type="entry name" value="TPR"/>
    <property type="match status" value="5"/>
</dbReference>
<dbReference type="PANTHER" id="PTHR43630">
    <property type="entry name" value="POLY-BETA-1,6-N-ACETYL-D-GLUCOSAMINE SYNTHASE"/>
    <property type="match status" value="1"/>
</dbReference>
<protein>
    <submittedName>
        <fullName evidence="5">Glycosyl transferase</fullName>
    </submittedName>
</protein>
<dbReference type="InterPro" id="IPR011990">
    <property type="entry name" value="TPR-like_helical_dom_sf"/>
</dbReference>
<dbReference type="STRING" id="768706.Desor_0325"/>
<evidence type="ECO:0000256" key="1">
    <source>
        <dbReference type="ARBA" id="ARBA00022737"/>
    </source>
</evidence>
<keyword evidence="5" id="KW-0808">Transferase</keyword>
<feature type="domain" description="Glycosyltransferase 2-like" evidence="4">
    <location>
        <begin position="6"/>
        <end position="128"/>
    </location>
</feature>
<dbReference type="EMBL" id="CP003108">
    <property type="protein sequence ID" value="AET66039.1"/>
    <property type="molecule type" value="Genomic_DNA"/>
</dbReference>
<dbReference type="SUPFAM" id="SSF53448">
    <property type="entry name" value="Nucleotide-diphospho-sugar transferases"/>
    <property type="match status" value="1"/>
</dbReference>
<reference evidence="5 6" key="2">
    <citation type="journal article" date="2012" name="J. Bacteriol.">
        <title>Complete genome sequences of Desulfosporosinus orientis DSM765T, Desulfosporosinus youngiae DSM17734T, Desulfosporosinus meridiei DSM13257T, and Desulfosporosinus acidiphilus DSM22704T.</title>
        <authorList>
            <person name="Pester M."/>
            <person name="Brambilla E."/>
            <person name="Alazard D."/>
            <person name="Rattei T."/>
            <person name="Weinmaier T."/>
            <person name="Han J."/>
            <person name="Lucas S."/>
            <person name="Lapidus A."/>
            <person name="Cheng J.F."/>
            <person name="Goodwin L."/>
            <person name="Pitluck S."/>
            <person name="Peters L."/>
            <person name="Ovchinnikova G."/>
            <person name="Teshima H."/>
            <person name="Detter J.C."/>
            <person name="Han C.S."/>
            <person name="Tapia R."/>
            <person name="Land M.L."/>
            <person name="Hauser L."/>
            <person name="Kyrpides N.C."/>
            <person name="Ivanova N.N."/>
            <person name="Pagani I."/>
            <person name="Huntmann M."/>
            <person name="Wei C.L."/>
            <person name="Davenport K.W."/>
            <person name="Daligault H."/>
            <person name="Chain P.S."/>
            <person name="Chen A."/>
            <person name="Mavromatis K."/>
            <person name="Markowitz V."/>
            <person name="Szeto E."/>
            <person name="Mikhailova N."/>
            <person name="Pati A."/>
            <person name="Wagner M."/>
            <person name="Woyke T."/>
            <person name="Ollivier B."/>
            <person name="Klenk H.P."/>
            <person name="Spring S."/>
            <person name="Loy A."/>
        </authorList>
    </citation>
    <scope>NUCLEOTIDE SEQUENCE [LARGE SCALE GENOMIC DNA]</scope>
    <source>
        <strain evidence="6">ATCC 19365 / DSM 765 / NCIMB 8382 / VKM B-1628</strain>
    </source>
</reference>
<dbReference type="HOGENOM" id="CLU_023736_1_0_9"/>
<dbReference type="Pfam" id="PF07719">
    <property type="entry name" value="TPR_2"/>
    <property type="match status" value="1"/>
</dbReference>
<dbReference type="InterPro" id="IPR001173">
    <property type="entry name" value="Glyco_trans_2-like"/>
</dbReference>
<dbReference type="Proteomes" id="UP000006346">
    <property type="component" value="Chromosome"/>
</dbReference>
<evidence type="ECO:0000256" key="3">
    <source>
        <dbReference type="PROSITE-ProRule" id="PRU00339"/>
    </source>
</evidence>
<dbReference type="InterPro" id="IPR019734">
    <property type="entry name" value="TPR_rpt"/>
</dbReference>
<dbReference type="RefSeq" id="WP_014182865.1">
    <property type="nucleotide sequence ID" value="NC_016584.1"/>
</dbReference>